<feature type="compositionally biased region" description="Gly residues" evidence="1">
    <location>
        <begin position="67"/>
        <end position="80"/>
    </location>
</feature>
<name>D2PVA3_KRIFD</name>
<reference evidence="2 3" key="2">
    <citation type="journal article" date="2010" name="Stand. Genomic Sci.">
        <title>Complete genome sequence of Kribbella flavida type strain (IFO 14399).</title>
        <authorList>
            <person name="Pukall R."/>
            <person name="Lapidus A."/>
            <person name="Glavina Del Rio T."/>
            <person name="Copeland A."/>
            <person name="Tice H."/>
            <person name="Cheng J.-F."/>
            <person name="Lucas S."/>
            <person name="Chen F."/>
            <person name="Nolan M."/>
            <person name="LaButti K."/>
            <person name="Pati A."/>
            <person name="Ivanova N."/>
            <person name="Mavrommatis K."/>
            <person name="Mikhailova N."/>
            <person name="Pitluck S."/>
            <person name="Bruce D."/>
            <person name="Goodwin L."/>
            <person name="Land M."/>
            <person name="Hauser L."/>
            <person name="Chang Y.-J."/>
            <person name="Jeffries C.D."/>
            <person name="Chen A."/>
            <person name="Palaniappan K."/>
            <person name="Chain P."/>
            <person name="Rohde M."/>
            <person name="Goeker M."/>
            <person name="Bristow J."/>
            <person name="Eisen J.A."/>
            <person name="Markowitz V."/>
            <person name="Hugenholtz P."/>
            <person name="Kyrpides N.C."/>
            <person name="Klenk H.-P."/>
            <person name="Brettin T."/>
        </authorList>
    </citation>
    <scope>NUCLEOTIDE SEQUENCE [LARGE SCALE GENOMIC DNA]</scope>
    <source>
        <strain evidence="3">DSM 17836 / JCM 10339 / NBRC 14399</strain>
    </source>
</reference>
<protein>
    <submittedName>
        <fullName evidence="2">Uncharacterized protein</fullName>
    </submittedName>
</protein>
<evidence type="ECO:0000256" key="1">
    <source>
        <dbReference type="SAM" id="MobiDB-lite"/>
    </source>
</evidence>
<feature type="region of interest" description="Disordered" evidence="1">
    <location>
        <begin position="221"/>
        <end position="311"/>
    </location>
</feature>
<accession>D2PVA3</accession>
<feature type="compositionally biased region" description="Basic and acidic residues" evidence="1">
    <location>
        <begin position="235"/>
        <end position="245"/>
    </location>
</feature>
<keyword evidence="3" id="KW-1185">Reference proteome</keyword>
<reference evidence="3" key="1">
    <citation type="submission" date="2009-09" db="EMBL/GenBank/DDBJ databases">
        <title>The complete genome of Kribbella flavida DSM 17836.</title>
        <authorList>
            <consortium name="US DOE Joint Genome Institute (JGI-PGF)"/>
            <person name="Lucas S."/>
            <person name="Copeland A."/>
            <person name="Lapidus A."/>
            <person name="Glavina del Rio T."/>
            <person name="Dalin E."/>
            <person name="Tice H."/>
            <person name="Bruce D."/>
            <person name="Goodwin L."/>
            <person name="Pitluck S."/>
            <person name="Kyrpides N."/>
            <person name="Mavromatis K."/>
            <person name="Ivanova N."/>
            <person name="Saunders E."/>
            <person name="Brettin T."/>
            <person name="Detter J.C."/>
            <person name="Han C."/>
            <person name="Larimer F."/>
            <person name="Land M."/>
            <person name="Hauser L."/>
            <person name="Markowitz V."/>
            <person name="Cheng J.-F."/>
            <person name="Hugenholtz P."/>
            <person name="Woyke T."/>
            <person name="Wu D."/>
            <person name="Pukall R."/>
            <person name="Klenk H.-P."/>
            <person name="Eisen J.A."/>
        </authorList>
    </citation>
    <scope>NUCLEOTIDE SEQUENCE [LARGE SCALE GENOMIC DNA]</scope>
    <source>
        <strain evidence="3">DSM 17836 / JCM 10339 / NBRC 14399</strain>
    </source>
</reference>
<feature type="compositionally biased region" description="Pro residues" evidence="1">
    <location>
        <begin position="135"/>
        <end position="144"/>
    </location>
</feature>
<dbReference type="KEGG" id="kfl:Kfla_4350"/>
<evidence type="ECO:0000313" key="3">
    <source>
        <dbReference type="Proteomes" id="UP000007967"/>
    </source>
</evidence>
<dbReference type="STRING" id="479435.Kfla_4350"/>
<dbReference type="HOGENOM" id="CLU_893655_0_0_11"/>
<feature type="region of interest" description="Disordered" evidence="1">
    <location>
        <begin position="49"/>
        <end position="148"/>
    </location>
</feature>
<feature type="compositionally biased region" description="Polar residues" evidence="1">
    <location>
        <begin position="107"/>
        <end position="116"/>
    </location>
</feature>
<proteinExistence type="predicted"/>
<dbReference type="OrthoDB" id="3828528at2"/>
<dbReference type="RefSeq" id="WP_012921938.1">
    <property type="nucleotide sequence ID" value="NC_013729.1"/>
</dbReference>
<organism evidence="2 3">
    <name type="scientific">Kribbella flavida (strain DSM 17836 / JCM 10339 / NBRC 14399)</name>
    <dbReference type="NCBI Taxonomy" id="479435"/>
    <lineage>
        <taxon>Bacteria</taxon>
        <taxon>Bacillati</taxon>
        <taxon>Actinomycetota</taxon>
        <taxon>Actinomycetes</taxon>
        <taxon>Propionibacteriales</taxon>
        <taxon>Kribbellaceae</taxon>
        <taxon>Kribbella</taxon>
    </lineage>
</organism>
<evidence type="ECO:0000313" key="2">
    <source>
        <dbReference type="EMBL" id="ADB33384.1"/>
    </source>
</evidence>
<gene>
    <name evidence="2" type="ordered locus">Kfla_4350</name>
</gene>
<dbReference type="EMBL" id="CP001736">
    <property type="protein sequence ID" value="ADB33384.1"/>
    <property type="molecule type" value="Genomic_DNA"/>
</dbReference>
<sequence>MEFIIPIAVVVFIALATRALNARSTGGRNPGTPSPRVQRLLERLEAQQRGAQPMGPTGQYTQPAPYAGGGGGPVGDGYGTPGNPNMPVQSSTQMAGVLDHRRHAAQSGHQPSTPGQHATGPYPGQAVPGQFPNQYAPPGPPPSMPFGQPGQFQPPGPWFQQAPPQSYQLPAVKPSLSPRDIDARVREMMRTGNEVGAVRLLCDEQDLGIIDAQKRARALVAPAGGPGNGSGGSADRVRSVGERPESASSGSGASDEETRYVGSAAFAQSLFDTDRDDEESWASGWVDPPDPGDRTDIQELWQTVRDGRSRD</sequence>
<dbReference type="Proteomes" id="UP000007967">
    <property type="component" value="Chromosome"/>
</dbReference>
<dbReference type="AlphaFoldDB" id="D2PVA3"/>